<dbReference type="GO" id="GO:0003677">
    <property type="term" value="F:DNA binding"/>
    <property type="evidence" value="ECO:0007669"/>
    <property type="project" value="UniProtKB-KW"/>
</dbReference>
<dbReference type="InterPro" id="IPR036390">
    <property type="entry name" value="WH_DNA-bd_sf"/>
</dbReference>
<dbReference type="InterPro" id="IPR036388">
    <property type="entry name" value="WH-like_DNA-bd_sf"/>
</dbReference>
<proteinExistence type="predicted"/>
<dbReference type="InterPro" id="IPR018309">
    <property type="entry name" value="Tscrpt_reg_PadR_C"/>
</dbReference>
<gene>
    <name evidence="3" type="ORF">JOF48_002669</name>
</gene>
<dbReference type="RefSeq" id="WP_209681453.1">
    <property type="nucleotide sequence ID" value="NZ_JAGIOI010000001.1"/>
</dbReference>
<organism evidence="3 4">
    <name type="scientific">Arthrobacter stackebrandtii</name>
    <dbReference type="NCBI Taxonomy" id="272161"/>
    <lineage>
        <taxon>Bacteria</taxon>
        <taxon>Bacillati</taxon>
        <taxon>Actinomycetota</taxon>
        <taxon>Actinomycetes</taxon>
        <taxon>Micrococcales</taxon>
        <taxon>Micrococcaceae</taxon>
        <taxon>Arthrobacter</taxon>
    </lineage>
</organism>
<dbReference type="Pfam" id="PF10400">
    <property type="entry name" value="Vir_act_alpha_C"/>
    <property type="match status" value="1"/>
</dbReference>
<name>A0ABS4YZH6_9MICC</name>
<dbReference type="Proteomes" id="UP000711614">
    <property type="component" value="Unassembled WGS sequence"/>
</dbReference>
<evidence type="ECO:0000313" key="3">
    <source>
        <dbReference type="EMBL" id="MBP2413870.1"/>
    </source>
</evidence>
<comment type="caution">
    <text evidence="3">The sequence shown here is derived from an EMBL/GenBank/DDBJ whole genome shotgun (WGS) entry which is preliminary data.</text>
</comment>
<protein>
    <submittedName>
        <fullName evidence="3">DNA-binding PadR family transcriptional regulator</fullName>
    </submittedName>
</protein>
<dbReference type="InterPro" id="IPR005149">
    <property type="entry name" value="Tscrpt_reg_PadR_N"/>
</dbReference>
<dbReference type="PANTHER" id="PTHR43252">
    <property type="entry name" value="TRANSCRIPTIONAL REGULATOR YQJI"/>
    <property type="match status" value="1"/>
</dbReference>
<dbReference type="EMBL" id="JAGIOI010000001">
    <property type="protein sequence ID" value="MBP2413870.1"/>
    <property type="molecule type" value="Genomic_DNA"/>
</dbReference>
<accession>A0ABS4YZH6</accession>
<feature type="domain" description="Transcription regulator PadR C-terminal" evidence="2">
    <location>
        <begin position="91"/>
        <end position="165"/>
    </location>
</feature>
<keyword evidence="3" id="KW-0238">DNA-binding</keyword>
<sequence length="201" mass="22139">MSVKHALLALLSWKPSTMYQLRKDFDASTGETWPLNIGQVSTTLQRLERDGLVEQVAALEGEPEPWRLTAGGLREVQEWWHSPVPRETPGRDELVIKLALAVTVPGVDVAELVQRQRSATLRVLHDITKVRRGVDEGDIAVRLVLDNHIFTTEAELRWLDDVEGTLLSAQARATADGTVAQVPAEPQAQVSAKTVKAGGKR</sequence>
<dbReference type="PANTHER" id="PTHR43252:SF6">
    <property type="entry name" value="NEGATIVE TRANSCRIPTION REGULATOR PADR"/>
    <property type="match status" value="1"/>
</dbReference>
<evidence type="ECO:0000259" key="2">
    <source>
        <dbReference type="Pfam" id="PF10400"/>
    </source>
</evidence>
<keyword evidence="4" id="KW-1185">Reference proteome</keyword>
<evidence type="ECO:0000313" key="4">
    <source>
        <dbReference type="Proteomes" id="UP000711614"/>
    </source>
</evidence>
<dbReference type="Gene3D" id="1.10.10.10">
    <property type="entry name" value="Winged helix-like DNA-binding domain superfamily/Winged helix DNA-binding domain"/>
    <property type="match status" value="1"/>
</dbReference>
<dbReference type="Pfam" id="PF03551">
    <property type="entry name" value="PadR"/>
    <property type="match status" value="1"/>
</dbReference>
<feature type="domain" description="Transcription regulator PadR N-terminal" evidence="1">
    <location>
        <begin position="7"/>
        <end position="77"/>
    </location>
</feature>
<reference evidence="3 4" key="1">
    <citation type="submission" date="2021-03" db="EMBL/GenBank/DDBJ databases">
        <title>Sequencing the genomes of 1000 actinobacteria strains.</title>
        <authorList>
            <person name="Klenk H.-P."/>
        </authorList>
    </citation>
    <scope>NUCLEOTIDE SEQUENCE [LARGE SCALE GENOMIC DNA]</scope>
    <source>
        <strain evidence="3 4">DSM 16005</strain>
    </source>
</reference>
<dbReference type="SUPFAM" id="SSF46785">
    <property type="entry name" value="Winged helix' DNA-binding domain"/>
    <property type="match status" value="1"/>
</dbReference>
<evidence type="ECO:0000259" key="1">
    <source>
        <dbReference type="Pfam" id="PF03551"/>
    </source>
</evidence>